<dbReference type="Pfam" id="PF19117">
    <property type="entry name" value="Mim2"/>
    <property type="match status" value="1"/>
</dbReference>
<feature type="region of interest" description="Disordered" evidence="1">
    <location>
        <begin position="22"/>
        <end position="57"/>
    </location>
</feature>
<sequence>MSTIPSEPQYLPESVYQALQSQVPRRSRHSRVVDHAGDGTHSPDSDLDYTSSDGECDSDLDSLSSDISYDYDLDAELEEIVQQLKFLFGVVLVPFVGRWYGRRLSFWGKCLLQWVGSF</sequence>
<evidence type="ECO:0000313" key="3">
    <source>
        <dbReference type="Proteomes" id="UP001150925"/>
    </source>
</evidence>
<organism evidence="2 3">
    <name type="scientific">Dispira parvispora</name>
    <dbReference type="NCBI Taxonomy" id="1520584"/>
    <lineage>
        <taxon>Eukaryota</taxon>
        <taxon>Fungi</taxon>
        <taxon>Fungi incertae sedis</taxon>
        <taxon>Zoopagomycota</taxon>
        <taxon>Kickxellomycotina</taxon>
        <taxon>Dimargaritomycetes</taxon>
        <taxon>Dimargaritales</taxon>
        <taxon>Dimargaritaceae</taxon>
        <taxon>Dispira</taxon>
    </lineage>
</organism>
<dbReference type="GO" id="GO:0045040">
    <property type="term" value="P:protein insertion into mitochondrial outer membrane"/>
    <property type="evidence" value="ECO:0007669"/>
    <property type="project" value="InterPro"/>
</dbReference>
<evidence type="ECO:0000256" key="1">
    <source>
        <dbReference type="SAM" id="MobiDB-lite"/>
    </source>
</evidence>
<dbReference type="EMBL" id="JANBPY010000824">
    <property type="protein sequence ID" value="KAJ1963436.1"/>
    <property type="molecule type" value="Genomic_DNA"/>
</dbReference>
<reference evidence="2" key="1">
    <citation type="submission" date="2022-07" db="EMBL/GenBank/DDBJ databases">
        <title>Phylogenomic reconstructions and comparative analyses of Kickxellomycotina fungi.</title>
        <authorList>
            <person name="Reynolds N.K."/>
            <person name="Stajich J.E."/>
            <person name="Barry K."/>
            <person name="Grigoriev I.V."/>
            <person name="Crous P."/>
            <person name="Smith M.E."/>
        </authorList>
    </citation>
    <scope>NUCLEOTIDE SEQUENCE</scope>
    <source>
        <strain evidence="2">RSA 1196</strain>
    </source>
</reference>
<dbReference type="GO" id="GO:0070096">
    <property type="term" value="P:mitochondrial outer membrane translocase complex assembly"/>
    <property type="evidence" value="ECO:0007669"/>
    <property type="project" value="InterPro"/>
</dbReference>
<dbReference type="Proteomes" id="UP001150925">
    <property type="component" value="Unassembled WGS sequence"/>
</dbReference>
<feature type="compositionally biased region" description="Basic and acidic residues" evidence="1">
    <location>
        <begin position="31"/>
        <end position="44"/>
    </location>
</feature>
<evidence type="ECO:0000313" key="2">
    <source>
        <dbReference type="EMBL" id="KAJ1963436.1"/>
    </source>
</evidence>
<dbReference type="GO" id="GO:0005741">
    <property type="term" value="C:mitochondrial outer membrane"/>
    <property type="evidence" value="ECO:0007669"/>
    <property type="project" value="TreeGrafter"/>
</dbReference>
<keyword evidence="3" id="KW-1185">Reference proteome</keyword>
<proteinExistence type="predicted"/>
<dbReference type="InterPro" id="IPR037652">
    <property type="entry name" value="Mim2"/>
</dbReference>
<dbReference type="AlphaFoldDB" id="A0A9W8ANC9"/>
<protein>
    <submittedName>
        <fullName evidence="2">Uncharacterized protein</fullName>
    </submittedName>
</protein>
<dbReference type="PANTHER" id="PTHR28230:SF1">
    <property type="entry name" value="MITOCHONDRIAL IMPORT PROTEIN 2"/>
    <property type="match status" value="1"/>
</dbReference>
<gene>
    <name evidence="2" type="ORF">IWQ62_003215</name>
</gene>
<accession>A0A9W8ANC9</accession>
<dbReference type="OrthoDB" id="10465488at2759"/>
<dbReference type="PANTHER" id="PTHR28230">
    <property type="entry name" value="CHROMOSOME 1, WHOLE GENOME SHOTGUN SEQUENCE"/>
    <property type="match status" value="1"/>
</dbReference>
<comment type="caution">
    <text evidence="2">The sequence shown here is derived from an EMBL/GenBank/DDBJ whole genome shotgun (WGS) entry which is preliminary data.</text>
</comment>
<name>A0A9W8ANC9_9FUNG</name>